<dbReference type="InterPro" id="IPR044800">
    <property type="entry name" value="LEC2-like"/>
</dbReference>
<organism evidence="8 9">
    <name type="scientific">Erythroxylum novogranatense</name>
    <dbReference type="NCBI Taxonomy" id="1862640"/>
    <lineage>
        <taxon>Eukaryota</taxon>
        <taxon>Viridiplantae</taxon>
        <taxon>Streptophyta</taxon>
        <taxon>Embryophyta</taxon>
        <taxon>Tracheophyta</taxon>
        <taxon>Spermatophyta</taxon>
        <taxon>Magnoliopsida</taxon>
        <taxon>eudicotyledons</taxon>
        <taxon>Gunneridae</taxon>
        <taxon>Pentapetalae</taxon>
        <taxon>rosids</taxon>
        <taxon>fabids</taxon>
        <taxon>Malpighiales</taxon>
        <taxon>Erythroxylaceae</taxon>
        <taxon>Erythroxylum</taxon>
    </lineage>
</organism>
<dbReference type="InterPro" id="IPR016177">
    <property type="entry name" value="DNA-bd_dom_sf"/>
</dbReference>
<dbReference type="Gene3D" id="2.40.330.10">
    <property type="entry name" value="DNA-binding pseudobarrel domain"/>
    <property type="match status" value="2"/>
</dbReference>
<evidence type="ECO:0000256" key="5">
    <source>
        <dbReference type="ARBA" id="ARBA00023163"/>
    </source>
</evidence>
<dbReference type="Gene3D" id="3.30.730.10">
    <property type="entry name" value="AP2/ERF domain"/>
    <property type="match status" value="1"/>
</dbReference>
<dbReference type="GO" id="GO:0003700">
    <property type="term" value="F:DNA-binding transcription factor activity"/>
    <property type="evidence" value="ECO:0007669"/>
    <property type="project" value="InterPro"/>
</dbReference>
<keyword evidence="3" id="KW-0805">Transcription regulation</keyword>
<dbReference type="InterPro" id="IPR001471">
    <property type="entry name" value="AP2/ERF_dom"/>
</dbReference>
<dbReference type="PANTHER" id="PTHR31140">
    <property type="entry name" value="B3 DOMAIN-CONTAINING TRANSCRIPTION FACTOR ABI3"/>
    <property type="match status" value="1"/>
</dbReference>
<keyword evidence="5" id="KW-0804">Transcription</keyword>
<dbReference type="Proteomes" id="UP001159364">
    <property type="component" value="Linkage Group LG03"/>
</dbReference>
<comment type="subcellular location">
    <subcellularLocation>
        <location evidence="1">Nucleus</location>
    </subcellularLocation>
</comment>
<comment type="caution">
    <text evidence="8">The sequence shown here is derived from an EMBL/GenBank/DDBJ whole genome shotgun (WGS) entry which is preliminary data.</text>
</comment>
<dbReference type="PANTHER" id="PTHR31140:SF58">
    <property type="entry name" value="DNA-BINDING PROTEIN RAV1"/>
    <property type="match status" value="1"/>
</dbReference>
<keyword evidence="6" id="KW-0539">Nucleus</keyword>
<evidence type="ECO:0000256" key="3">
    <source>
        <dbReference type="ARBA" id="ARBA00023015"/>
    </source>
</evidence>
<evidence type="ECO:0000256" key="2">
    <source>
        <dbReference type="ARBA" id="ARBA00009089"/>
    </source>
</evidence>
<name>A0AAV8TYT5_9ROSI</name>
<reference evidence="8 9" key="1">
    <citation type="submission" date="2021-09" db="EMBL/GenBank/DDBJ databases">
        <title>Genomic insights and catalytic innovation underlie evolution of tropane alkaloids biosynthesis.</title>
        <authorList>
            <person name="Wang Y.-J."/>
            <person name="Tian T."/>
            <person name="Huang J.-P."/>
            <person name="Huang S.-X."/>
        </authorList>
    </citation>
    <scope>NUCLEOTIDE SEQUENCE [LARGE SCALE GENOMIC DNA]</scope>
    <source>
        <strain evidence="8">KIB-2018</strain>
        <tissue evidence="8">Leaf</tissue>
    </source>
</reference>
<dbReference type="GO" id="GO:0005634">
    <property type="term" value="C:nucleus"/>
    <property type="evidence" value="ECO:0007669"/>
    <property type="project" value="UniProtKB-SubCell"/>
</dbReference>
<evidence type="ECO:0000313" key="8">
    <source>
        <dbReference type="EMBL" id="KAJ8770853.1"/>
    </source>
</evidence>
<evidence type="ECO:0000259" key="7">
    <source>
        <dbReference type="PROSITE" id="PS51032"/>
    </source>
</evidence>
<evidence type="ECO:0000256" key="4">
    <source>
        <dbReference type="ARBA" id="ARBA00023125"/>
    </source>
</evidence>
<dbReference type="PROSITE" id="PS51032">
    <property type="entry name" value="AP2_ERF"/>
    <property type="match status" value="1"/>
</dbReference>
<dbReference type="InterPro" id="IPR015300">
    <property type="entry name" value="DNA-bd_pseudobarrel_sf"/>
</dbReference>
<evidence type="ECO:0000313" key="9">
    <source>
        <dbReference type="Proteomes" id="UP001159364"/>
    </source>
</evidence>
<dbReference type="SMART" id="SM01019">
    <property type="entry name" value="B3"/>
    <property type="match status" value="1"/>
</dbReference>
<gene>
    <name evidence="8" type="ORF">K2173_021768</name>
</gene>
<sequence length="207" mass="23876">MNFAEEVSDANEFRLMKRPRVDDHVSVGKFEGVVPQIWLGTFKSEKEAAMAYESASIKLRNVDVLTMVKDGSYQAKFAGFLKRGGHEPGEGNSRIDHRDQFSCTQLFQKELIPSDVGKLNRPVIPKKFAQSEFCVHKGNFRYCYRRSSQSFVFTRGWNRFVKEKNLKEDDIVSFYTCVQHSTPEIQHLTLIDIKPSTIQKSIFHGCW</sequence>
<protein>
    <recommendedName>
        <fullName evidence="7">AP2/ERF domain-containing protein</fullName>
    </recommendedName>
</protein>
<dbReference type="SUPFAM" id="SSF101936">
    <property type="entry name" value="DNA-binding pseudobarrel domain"/>
    <property type="match status" value="1"/>
</dbReference>
<dbReference type="AlphaFoldDB" id="A0AAV8TYT5"/>
<feature type="domain" description="AP2/ERF" evidence="7">
    <location>
        <begin position="1"/>
        <end position="78"/>
    </location>
</feature>
<dbReference type="InterPro" id="IPR036955">
    <property type="entry name" value="AP2/ERF_dom_sf"/>
</dbReference>
<dbReference type="Pfam" id="PF02362">
    <property type="entry name" value="B3"/>
    <property type="match status" value="1"/>
</dbReference>
<dbReference type="GO" id="GO:0003677">
    <property type="term" value="F:DNA binding"/>
    <property type="evidence" value="ECO:0007669"/>
    <property type="project" value="UniProtKB-KW"/>
</dbReference>
<comment type="similarity">
    <text evidence="2">Belongs to the AP2/ERF transcription factor family. RAV subfamily.</text>
</comment>
<proteinExistence type="inferred from homology"/>
<keyword evidence="4" id="KW-0238">DNA-binding</keyword>
<dbReference type="CDD" id="cd10017">
    <property type="entry name" value="B3_DNA"/>
    <property type="match status" value="1"/>
</dbReference>
<dbReference type="SUPFAM" id="SSF54171">
    <property type="entry name" value="DNA-binding domain"/>
    <property type="match status" value="1"/>
</dbReference>
<dbReference type="InterPro" id="IPR003340">
    <property type="entry name" value="B3_DNA-bd"/>
</dbReference>
<keyword evidence="9" id="KW-1185">Reference proteome</keyword>
<evidence type="ECO:0000256" key="1">
    <source>
        <dbReference type="ARBA" id="ARBA00004123"/>
    </source>
</evidence>
<evidence type="ECO:0000256" key="6">
    <source>
        <dbReference type="ARBA" id="ARBA00023242"/>
    </source>
</evidence>
<accession>A0AAV8TYT5</accession>
<dbReference type="EMBL" id="JAIWQS010000003">
    <property type="protein sequence ID" value="KAJ8770853.1"/>
    <property type="molecule type" value="Genomic_DNA"/>
</dbReference>